<name>A0ABN2R4S3_9ACTN</name>
<comment type="caution">
    <text evidence="1">The sequence shown here is derived from an EMBL/GenBank/DDBJ whole genome shotgun (WGS) entry which is preliminary data.</text>
</comment>
<dbReference type="EMBL" id="BAAAQM010000009">
    <property type="protein sequence ID" value="GAA1963537.1"/>
    <property type="molecule type" value="Genomic_DNA"/>
</dbReference>
<proteinExistence type="predicted"/>
<accession>A0ABN2R4S3</accession>
<evidence type="ECO:0000313" key="1">
    <source>
        <dbReference type="EMBL" id="GAA1963537.1"/>
    </source>
</evidence>
<keyword evidence="2" id="KW-1185">Reference proteome</keyword>
<reference evidence="1 2" key="1">
    <citation type="journal article" date="2019" name="Int. J. Syst. Evol. Microbiol.">
        <title>The Global Catalogue of Microorganisms (GCM) 10K type strain sequencing project: providing services to taxonomists for standard genome sequencing and annotation.</title>
        <authorList>
            <consortium name="The Broad Institute Genomics Platform"/>
            <consortium name="The Broad Institute Genome Sequencing Center for Infectious Disease"/>
            <person name="Wu L."/>
            <person name="Ma J."/>
        </authorList>
    </citation>
    <scope>NUCLEOTIDE SEQUENCE [LARGE SCALE GENOMIC DNA]</scope>
    <source>
        <strain evidence="1 2">JCM 16013</strain>
    </source>
</reference>
<protein>
    <submittedName>
        <fullName evidence="1">Uncharacterized protein</fullName>
    </submittedName>
</protein>
<dbReference type="RefSeq" id="WP_344656737.1">
    <property type="nucleotide sequence ID" value="NZ_BAAAQM010000009.1"/>
</dbReference>
<evidence type="ECO:0000313" key="2">
    <source>
        <dbReference type="Proteomes" id="UP001499854"/>
    </source>
</evidence>
<organism evidence="1 2">
    <name type="scientific">Catenulispora subtropica</name>
    <dbReference type="NCBI Taxonomy" id="450798"/>
    <lineage>
        <taxon>Bacteria</taxon>
        <taxon>Bacillati</taxon>
        <taxon>Actinomycetota</taxon>
        <taxon>Actinomycetes</taxon>
        <taxon>Catenulisporales</taxon>
        <taxon>Catenulisporaceae</taxon>
        <taxon>Catenulispora</taxon>
    </lineage>
</organism>
<sequence>MRVQAGDLDGAEAVYRQATDAGSKGIVIESYNALVHLAKLRERAGDGAGAELLRRYGLNPDGTPAEPWSIP</sequence>
<gene>
    <name evidence="1" type="ORF">GCM10009838_20750</name>
</gene>
<dbReference type="Proteomes" id="UP001499854">
    <property type="component" value="Unassembled WGS sequence"/>
</dbReference>